<accession>A0A0P5E8H2</accession>
<proteinExistence type="predicted"/>
<dbReference type="AlphaFoldDB" id="A0A0P5E8H2"/>
<dbReference type="EMBL" id="GDIQ01089317">
    <property type="protein sequence ID" value="JAN05420.1"/>
    <property type="molecule type" value="Transcribed_RNA"/>
</dbReference>
<organism evidence="1">
    <name type="scientific">Daphnia magna</name>
    <dbReference type="NCBI Taxonomy" id="35525"/>
    <lineage>
        <taxon>Eukaryota</taxon>
        <taxon>Metazoa</taxon>
        <taxon>Ecdysozoa</taxon>
        <taxon>Arthropoda</taxon>
        <taxon>Crustacea</taxon>
        <taxon>Branchiopoda</taxon>
        <taxon>Diplostraca</taxon>
        <taxon>Cladocera</taxon>
        <taxon>Anomopoda</taxon>
        <taxon>Daphniidae</taxon>
        <taxon>Daphnia</taxon>
    </lineage>
</organism>
<sequence length="50" mass="5617">MKFRFPLVVKSSSGSENYFIVYLTAVGPDLLVVFNPSCVLLMAPSHTQRR</sequence>
<evidence type="ECO:0000313" key="1">
    <source>
        <dbReference type="EMBL" id="JAN05420.1"/>
    </source>
</evidence>
<reference evidence="1" key="1">
    <citation type="submission" date="2015-10" db="EMBL/GenBank/DDBJ databases">
        <title>EvidentialGene: Evidence-directed Construction of Complete mRNA Transcriptomes without Genomes.</title>
        <authorList>
            <person name="Gilbert D.G."/>
        </authorList>
    </citation>
    <scope>NUCLEOTIDE SEQUENCE</scope>
</reference>
<protein>
    <submittedName>
        <fullName evidence="1">Uncharacterized protein</fullName>
    </submittedName>
</protein>
<name>A0A0P5E8H2_9CRUS</name>